<sequence length="528" mass="59009">MLIYSFSLFAKSILGLPSGLRLLQSQIHIKKTQLGQQRSVVTPVVDLSAKNRPSNTTFLKPHKAMPLGDGPPLSFIPKALKEDKVFLFGEILVEDEYNPTAPTDYAKHKQKMDERKAKEKIAKEIAERLSREHQEEIAKRTAGAAIAPPKILMEEDSKVESLATPDAGNTASEMPPPSFIPSFGAGKGLGVAANIMSKFGYKEGAGLGRSGQGMSTALKVERLGKNSGVIVNEHEINTRAEISASPPPLPTINATPAANMTEALKQSSRILLLRNMVSPDEIDDQLEPEVKDEMKKYGQVNKVVIFRLLQASDDEAVRIFIEFTNVGQAIKAFVDLNGRFFGGRSIKASFYDLEAYNANQFVVHGDLIQFQNFLIWLELFWDVPRFKCTQETLDIDSVIDGNYSGYQNLTERITRLKVVPKETLGLLNFETLNRKLMWCVFRDLMVFFISLKNCLWKTTRSKRDDEHADLSGTLCTQCQQRVVIPVKNITCGHISCYTCYHIEPFCAACGSVTKSDCFRFLQLSNRNL</sequence>
<dbReference type="SMART" id="SM00443">
    <property type="entry name" value="G_patch"/>
    <property type="match status" value="1"/>
</dbReference>
<proteinExistence type="inferred from homology"/>
<dbReference type="InterPro" id="IPR034653">
    <property type="entry name" value="SPF45_RRM"/>
</dbReference>
<dbReference type="PANTHER" id="PTHR13288">
    <property type="entry name" value="SPLICING FACTOR 45 SPF45"/>
    <property type="match status" value="1"/>
</dbReference>
<dbReference type="CDD" id="cd12647">
    <property type="entry name" value="RRM_UHM_SPF45"/>
    <property type="match status" value="1"/>
</dbReference>
<dbReference type="STRING" id="6280.A0A0N4SXC0"/>
<dbReference type="InterPro" id="IPR000467">
    <property type="entry name" value="G_patch_dom"/>
</dbReference>
<name>A0A0N4SXC0_BRUPA</name>
<evidence type="ECO:0000256" key="4">
    <source>
        <dbReference type="ARBA" id="ARBA00022884"/>
    </source>
</evidence>
<dbReference type="PANTHER" id="PTHR13288:SF8">
    <property type="entry name" value="SPLICING FACTOR 45"/>
    <property type="match status" value="1"/>
</dbReference>
<dbReference type="Gene3D" id="3.30.70.330">
    <property type="match status" value="1"/>
</dbReference>
<evidence type="ECO:0000313" key="11">
    <source>
        <dbReference type="Proteomes" id="UP000278627"/>
    </source>
</evidence>
<dbReference type="InterPro" id="IPR003954">
    <property type="entry name" value="RRM_euk-type"/>
</dbReference>
<dbReference type="InterPro" id="IPR040052">
    <property type="entry name" value="RBM17"/>
</dbReference>
<evidence type="ECO:0000256" key="3">
    <source>
        <dbReference type="ARBA" id="ARBA00022664"/>
    </source>
</evidence>
<dbReference type="Pfam" id="PF01585">
    <property type="entry name" value="G-patch"/>
    <property type="match status" value="1"/>
</dbReference>
<evidence type="ECO:0000259" key="9">
    <source>
        <dbReference type="PROSITE" id="PS50174"/>
    </source>
</evidence>
<dbReference type="GO" id="GO:0003723">
    <property type="term" value="F:RNA binding"/>
    <property type="evidence" value="ECO:0007669"/>
    <property type="project" value="UniProtKB-UniRule"/>
</dbReference>
<dbReference type="GO" id="GO:0071011">
    <property type="term" value="C:precatalytic spliceosome"/>
    <property type="evidence" value="ECO:0007669"/>
    <property type="project" value="TreeGrafter"/>
</dbReference>
<evidence type="ECO:0000256" key="1">
    <source>
        <dbReference type="ARBA" id="ARBA00004123"/>
    </source>
</evidence>
<dbReference type="AlphaFoldDB" id="A0A0N4SXC0"/>
<comment type="subcellular location">
    <subcellularLocation>
        <location evidence="1">Nucleus</location>
    </subcellularLocation>
</comment>
<evidence type="ECO:0000256" key="6">
    <source>
        <dbReference type="ARBA" id="ARBA00023242"/>
    </source>
</evidence>
<dbReference type="PROSITE" id="PS50174">
    <property type="entry name" value="G_PATCH"/>
    <property type="match status" value="1"/>
</dbReference>
<evidence type="ECO:0000313" key="12">
    <source>
        <dbReference type="WBParaSite" id="BPAG_0000031201-mRNA-1"/>
    </source>
</evidence>
<dbReference type="WBParaSite" id="BPAG_0000031201-mRNA-1">
    <property type="protein sequence ID" value="BPAG_0000031201-mRNA-1"/>
    <property type="gene ID" value="BPAG_0000031201"/>
</dbReference>
<reference evidence="12" key="1">
    <citation type="submission" date="2017-02" db="UniProtKB">
        <authorList>
            <consortium name="WormBaseParasite"/>
        </authorList>
    </citation>
    <scope>IDENTIFICATION</scope>
</reference>
<gene>
    <name evidence="10" type="ORF">BPAG_LOCUS313</name>
</gene>
<keyword evidence="5" id="KW-0508">mRNA splicing</keyword>
<evidence type="ECO:0000256" key="2">
    <source>
        <dbReference type="ARBA" id="ARBA00005987"/>
    </source>
</evidence>
<evidence type="ECO:0000313" key="10">
    <source>
        <dbReference type="EMBL" id="VDN81499.1"/>
    </source>
</evidence>
<dbReference type="SUPFAM" id="SSF54928">
    <property type="entry name" value="RNA-binding domain, RBD"/>
    <property type="match status" value="1"/>
</dbReference>
<dbReference type="InterPro" id="IPR012677">
    <property type="entry name" value="Nucleotide-bd_a/b_plait_sf"/>
</dbReference>
<dbReference type="EMBL" id="UZAD01000012">
    <property type="protein sequence ID" value="VDN81499.1"/>
    <property type="molecule type" value="Genomic_DNA"/>
</dbReference>
<keyword evidence="11" id="KW-1185">Reference proteome</keyword>
<accession>A0A0N4SXC0</accession>
<keyword evidence="3" id="KW-0507">mRNA processing</keyword>
<evidence type="ECO:0000256" key="7">
    <source>
        <dbReference type="PROSITE-ProRule" id="PRU00176"/>
    </source>
</evidence>
<evidence type="ECO:0000256" key="5">
    <source>
        <dbReference type="ARBA" id="ARBA00023187"/>
    </source>
</evidence>
<dbReference type="GO" id="GO:0045292">
    <property type="term" value="P:mRNA cis splicing, via spliceosome"/>
    <property type="evidence" value="ECO:0007669"/>
    <property type="project" value="InterPro"/>
</dbReference>
<dbReference type="InterPro" id="IPR035979">
    <property type="entry name" value="RBD_domain_sf"/>
</dbReference>
<comment type="similarity">
    <text evidence="2">Belongs to the RRM half pint family.</text>
</comment>
<dbReference type="InterPro" id="IPR000504">
    <property type="entry name" value="RRM_dom"/>
</dbReference>
<reference evidence="10 11" key="2">
    <citation type="submission" date="2018-11" db="EMBL/GenBank/DDBJ databases">
        <authorList>
            <consortium name="Pathogen Informatics"/>
        </authorList>
    </citation>
    <scope>NUCLEOTIDE SEQUENCE [LARGE SCALE GENOMIC DNA]</scope>
</reference>
<feature type="domain" description="G-patch" evidence="9">
    <location>
        <begin position="188"/>
        <end position="234"/>
    </location>
</feature>
<dbReference type="FunFam" id="3.30.70.330:FF:000382">
    <property type="entry name" value="G-patch domain-containing protein"/>
    <property type="match status" value="1"/>
</dbReference>
<dbReference type="SMART" id="SM00361">
    <property type="entry name" value="RRM_1"/>
    <property type="match status" value="1"/>
</dbReference>
<protein>
    <submittedName>
        <fullName evidence="12">RNA-binding motif protein 17</fullName>
    </submittedName>
</protein>
<dbReference type="Proteomes" id="UP000278627">
    <property type="component" value="Unassembled WGS sequence"/>
</dbReference>
<dbReference type="PROSITE" id="PS50102">
    <property type="entry name" value="RRM"/>
    <property type="match status" value="1"/>
</dbReference>
<dbReference type="GO" id="GO:0000380">
    <property type="term" value="P:alternative mRNA splicing, via spliceosome"/>
    <property type="evidence" value="ECO:0007669"/>
    <property type="project" value="TreeGrafter"/>
</dbReference>
<feature type="domain" description="RRM" evidence="8">
    <location>
        <begin position="269"/>
        <end position="353"/>
    </location>
</feature>
<evidence type="ECO:0000259" key="8">
    <source>
        <dbReference type="PROSITE" id="PS50102"/>
    </source>
</evidence>
<organism evidence="12">
    <name type="scientific">Brugia pahangi</name>
    <name type="common">Filarial nematode worm</name>
    <dbReference type="NCBI Taxonomy" id="6280"/>
    <lineage>
        <taxon>Eukaryota</taxon>
        <taxon>Metazoa</taxon>
        <taxon>Ecdysozoa</taxon>
        <taxon>Nematoda</taxon>
        <taxon>Chromadorea</taxon>
        <taxon>Rhabditida</taxon>
        <taxon>Spirurina</taxon>
        <taxon>Spiruromorpha</taxon>
        <taxon>Filarioidea</taxon>
        <taxon>Onchocercidae</taxon>
        <taxon>Brugia</taxon>
    </lineage>
</organism>
<keyword evidence="4 7" id="KW-0694">RNA-binding</keyword>
<dbReference type="Pfam" id="PF00076">
    <property type="entry name" value="RRM_1"/>
    <property type="match status" value="1"/>
</dbReference>
<keyword evidence="6" id="KW-0539">Nucleus</keyword>